<protein>
    <submittedName>
        <fullName evidence="2">Uncharacterized protein</fullName>
    </submittedName>
</protein>
<evidence type="ECO:0000256" key="1">
    <source>
        <dbReference type="SAM" id="MobiDB-lite"/>
    </source>
</evidence>
<feature type="region of interest" description="Disordered" evidence="1">
    <location>
        <begin position="1"/>
        <end position="27"/>
    </location>
</feature>
<name>A0ABQ9UCL1_SAGOE</name>
<feature type="region of interest" description="Disordered" evidence="1">
    <location>
        <begin position="189"/>
        <end position="213"/>
    </location>
</feature>
<dbReference type="EMBL" id="JASSZA010000014">
    <property type="protein sequence ID" value="KAK2094525.1"/>
    <property type="molecule type" value="Genomic_DNA"/>
</dbReference>
<gene>
    <name evidence="2" type="ORF">P7K49_028263</name>
</gene>
<organism evidence="2 3">
    <name type="scientific">Saguinus oedipus</name>
    <name type="common">Cotton-top tamarin</name>
    <name type="synonym">Oedipomidas oedipus</name>
    <dbReference type="NCBI Taxonomy" id="9490"/>
    <lineage>
        <taxon>Eukaryota</taxon>
        <taxon>Metazoa</taxon>
        <taxon>Chordata</taxon>
        <taxon>Craniata</taxon>
        <taxon>Vertebrata</taxon>
        <taxon>Euteleostomi</taxon>
        <taxon>Mammalia</taxon>
        <taxon>Eutheria</taxon>
        <taxon>Euarchontoglires</taxon>
        <taxon>Primates</taxon>
        <taxon>Haplorrhini</taxon>
        <taxon>Platyrrhini</taxon>
        <taxon>Cebidae</taxon>
        <taxon>Callitrichinae</taxon>
        <taxon>Saguinus</taxon>
    </lineage>
</organism>
<feature type="compositionally biased region" description="Pro residues" evidence="1">
    <location>
        <begin position="73"/>
        <end position="83"/>
    </location>
</feature>
<sequence>MAGSEQQRPRRRDDGDSDAAAAAAAAAPLQDAELALAGINMLLNNGFRESDQLFKQYRSPSRARSAAGATAPRPHPPCPPPTPGSLVLSLPDPPRARASPSQRCDFSPLGSWLWDRMQCEAAASLGRGLVVTGSRAALPAFVTRSPPASCSSRLAWLCIILVEEKRSNIQPSLKDSFVEEMTPEHYDGVEVNQLNELGGAGEREEENVRDGEI</sequence>
<feature type="compositionally biased region" description="Low complexity" evidence="1">
    <location>
        <begin position="18"/>
        <end position="27"/>
    </location>
</feature>
<evidence type="ECO:0000313" key="3">
    <source>
        <dbReference type="Proteomes" id="UP001266305"/>
    </source>
</evidence>
<reference evidence="2 3" key="1">
    <citation type="submission" date="2023-05" db="EMBL/GenBank/DDBJ databases">
        <title>B98-5 Cell Line De Novo Hybrid Assembly: An Optical Mapping Approach.</title>
        <authorList>
            <person name="Kananen K."/>
            <person name="Auerbach J.A."/>
            <person name="Kautto E."/>
            <person name="Blachly J.S."/>
        </authorList>
    </citation>
    <scope>NUCLEOTIDE SEQUENCE [LARGE SCALE GENOMIC DNA]</scope>
    <source>
        <strain evidence="2">B95-8</strain>
        <tissue evidence="2">Cell line</tissue>
    </source>
</reference>
<accession>A0ABQ9UCL1</accession>
<keyword evidence="3" id="KW-1185">Reference proteome</keyword>
<proteinExistence type="predicted"/>
<comment type="caution">
    <text evidence="2">The sequence shown here is derived from an EMBL/GenBank/DDBJ whole genome shotgun (WGS) entry which is preliminary data.</text>
</comment>
<feature type="region of interest" description="Disordered" evidence="1">
    <location>
        <begin position="54"/>
        <end position="103"/>
    </location>
</feature>
<dbReference type="Proteomes" id="UP001266305">
    <property type="component" value="Unassembled WGS sequence"/>
</dbReference>
<feature type="compositionally biased region" description="Low complexity" evidence="1">
    <location>
        <begin position="58"/>
        <end position="72"/>
    </location>
</feature>
<evidence type="ECO:0000313" key="2">
    <source>
        <dbReference type="EMBL" id="KAK2094525.1"/>
    </source>
</evidence>